<keyword evidence="2" id="KW-1015">Disulfide bond</keyword>
<evidence type="ECO:0000256" key="2">
    <source>
        <dbReference type="ARBA" id="ARBA00023157"/>
    </source>
</evidence>
<keyword evidence="5" id="KW-1185">Reference proteome</keyword>
<keyword evidence="3" id="KW-0812">Transmembrane</keyword>
<dbReference type="InterPro" id="IPR036383">
    <property type="entry name" value="TSP1_rpt_sf"/>
</dbReference>
<dbReference type="Pfam" id="PF00090">
    <property type="entry name" value="TSP_1"/>
    <property type="match status" value="3"/>
</dbReference>
<accession>A0A7M7NY83</accession>
<keyword evidence="1" id="KW-0677">Repeat</keyword>
<reference evidence="4" key="2">
    <citation type="submission" date="2021-01" db="UniProtKB">
        <authorList>
            <consortium name="EnsemblMetazoa"/>
        </authorList>
    </citation>
    <scope>IDENTIFICATION</scope>
</reference>
<name>A0A7M7NY83_STRPU</name>
<evidence type="ECO:0000313" key="5">
    <source>
        <dbReference type="Proteomes" id="UP000007110"/>
    </source>
</evidence>
<keyword evidence="3" id="KW-1133">Transmembrane helix</keyword>
<dbReference type="KEGG" id="spu:105443614"/>
<organism evidence="4 5">
    <name type="scientific">Strongylocentrotus purpuratus</name>
    <name type="common">Purple sea urchin</name>
    <dbReference type="NCBI Taxonomy" id="7668"/>
    <lineage>
        <taxon>Eukaryota</taxon>
        <taxon>Metazoa</taxon>
        <taxon>Echinodermata</taxon>
        <taxon>Eleutherozoa</taxon>
        <taxon>Echinozoa</taxon>
        <taxon>Echinoidea</taxon>
        <taxon>Euechinoidea</taxon>
        <taxon>Echinacea</taxon>
        <taxon>Camarodonta</taxon>
        <taxon>Echinidea</taxon>
        <taxon>Strongylocentrotidae</taxon>
        <taxon>Strongylocentrotus</taxon>
    </lineage>
</organism>
<dbReference type="OMA" id="CRNERDI"/>
<dbReference type="SMART" id="SM00209">
    <property type="entry name" value="TSP1"/>
    <property type="match status" value="3"/>
</dbReference>
<dbReference type="RefSeq" id="XP_030843526.1">
    <property type="nucleotide sequence ID" value="XM_030987666.1"/>
</dbReference>
<dbReference type="PANTHER" id="PTHR22906:SF21">
    <property type="entry name" value="SEMA DOMAIN-CONTAINING PROTEIN"/>
    <property type="match status" value="1"/>
</dbReference>
<dbReference type="EnsemblMetazoa" id="XM_030987666">
    <property type="protein sequence ID" value="XP_030843526"/>
    <property type="gene ID" value="LOC105443614"/>
</dbReference>
<evidence type="ECO:0000256" key="1">
    <source>
        <dbReference type="ARBA" id="ARBA00022737"/>
    </source>
</evidence>
<dbReference type="SUPFAM" id="SSF82895">
    <property type="entry name" value="TSP-1 type 1 repeat"/>
    <property type="match status" value="3"/>
</dbReference>
<keyword evidence="3" id="KW-0472">Membrane</keyword>
<dbReference type="GeneID" id="105443614"/>
<dbReference type="PROSITE" id="PS50092">
    <property type="entry name" value="TSP1"/>
    <property type="match status" value="2"/>
</dbReference>
<protein>
    <submittedName>
        <fullName evidence="4">Uncharacterized protein</fullName>
    </submittedName>
</protein>
<feature type="transmembrane region" description="Helical" evidence="3">
    <location>
        <begin position="7"/>
        <end position="25"/>
    </location>
</feature>
<dbReference type="InterPro" id="IPR052065">
    <property type="entry name" value="Compl_asym_regulator"/>
</dbReference>
<dbReference type="Proteomes" id="UP000007110">
    <property type="component" value="Unassembled WGS sequence"/>
</dbReference>
<dbReference type="InParanoid" id="A0A7M7NY83"/>
<dbReference type="InterPro" id="IPR000884">
    <property type="entry name" value="TSP1_rpt"/>
</dbReference>
<dbReference type="AlphaFoldDB" id="A0A7M7NY83"/>
<dbReference type="PANTHER" id="PTHR22906">
    <property type="entry name" value="PROPERDIN"/>
    <property type="match status" value="1"/>
</dbReference>
<sequence>MQIDQRLVVLLVYVEAMFLTSTAYYSRWGEWGPWTPCNSFCGIGNTERHRPCEDVLGRAADGCGDEEDSIEIAESPQVKGFMDWTDWDEWSSCIGKCGKRFRYRECYDYGQTGFVRGCYGKSDEWEDCGIPSCPKLKDKPKTKDYRILDYASWTDWEEWTHCGRSCGGGKKYRKRECRNERDIHSVLSFTACGGPDVDDLNATYSYARVKNNL</sequence>
<dbReference type="Gene3D" id="2.20.100.10">
    <property type="entry name" value="Thrombospondin type-1 (TSP1) repeat"/>
    <property type="match status" value="3"/>
</dbReference>
<evidence type="ECO:0000256" key="3">
    <source>
        <dbReference type="SAM" id="Phobius"/>
    </source>
</evidence>
<dbReference type="OrthoDB" id="446173at2759"/>
<evidence type="ECO:0000313" key="4">
    <source>
        <dbReference type="EnsemblMetazoa" id="XP_030843526"/>
    </source>
</evidence>
<reference evidence="5" key="1">
    <citation type="submission" date="2015-02" db="EMBL/GenBank/DDBJ databases">
        <title>Genome sequencing for Strongylocentrotus purpuratus.</title>
        <authorList>
            <person name="Murali S."/>
            <person name="Liu Y."/>
            <person name="Vee V."/>
            <person name="English A."/>
            <person name="Wang M."/>
            <person name="Skinner E."/>
            <person name="Han Y."/>
            <person name="Muzny D.M."/>
            <person name="Worley K.C."/>
            <person name="Gibbs R.A."/>
        </authorList>
    </citation>
    <scope>NUCLEOTIDE SEQUENCE</scope>
</reference>
<proteinExistence type="predicted"/>